<feature type="domain" description="Sugar-binding" evidence="5">
    <location>
        <begin position="84"/>
        <end position="328"/>
    </location>
</feature>
<dbReference type="EMBL" id="JAENJH010000001">
    <property type="protein sequence ID" value="MBK1783514.1"/>
    <property type="molecule type" value="Genomic_DNA"/>
</dbReference>
<accession>A0A934QPT8</accession>
<evidence type="ECO:0000256" key="2">
    <source>
        <dbReference type="ARBA" id="ARBA00023015"/>
    </source>
</evidence>
<evidence type="ECO:0000256" key="3">
    <source>
        <dbReference type="ARBA" id="ARBA00023125"/>
    </source>
</evidence>
<dbReference type="AlphaFoldDB" id="A0A934QPT8"/>
<comment type="caution">
    <text evidence="6">The sequence shown here is derived from an EMBL/GenBank/DDBJ whole genome shotgun (WGS) entry which is preliminary data.</text>
</comment>
<proteinExistence type="inferred from homology"/>
<dbReference type="GO" id="GO:0003677">
    <property type="term" value="F:DNA binding"/>
    <property type="evidence" value="ECO:0007669"/>
    <property type="project" value="UniProtKB-KW"/>
</dbReference>
<keyword evidence="4" id="KW-0804">Transcription</keyword>
<dbReference type="GO" id="GO:0030246">
    <property type="term" value="F:carbohydrate binding"/>
    <property type="evidence" value="ECO:0007669"/>
    <property type="project" value="InterPro"/>
</dbReference>
<dbReference type="InterPro" id="IPR036388">
    <property type="entry name" value="WH-like_DNA-bd_sf"/>
</dbReference>
<dbReference type="Gene3D" id="3.40.50.1360">
    <property type="match status" value="1"/>
</dbReference>
<dbReference type="InterPro" id="IPR037171">
    <property type="entry name" value="NagB/RpiA_transferase-like"/>
</dbReference>
<evidence type="ECO:0000313" key="6">
    <source>
        <dbReference type="EMBL" id="MBK1783514.1"/>
    </source>
</evidence>
<dbReference type="Pfam" id="PF04198">
    <property type="entry name" value="Sugar-bind"/>
    <property type="match status" value="1"/>
</dbReference>
<dbReference type="RefSeq" id="WP_200314893.1">
    <property type="nucleotide sequence ID" value="NZ_JAENJH010000001.1"/>
</dbReference>
<dbReference type="InterPro" id="IPR051054">
    <property type="entry name" value="SorC_transcr_regulators"/>
</dbReference>
<protein>
    <submittedName>
        <fullName evidence="6">Transcriptional regulator</fullName>
    </submittedName>
</protein>
<dbReference type="PANTHER" id="PTHR34294">
    <property type="entry name" value="TRANSCRIPTIONAL REGULATOR-RELATED"/>
    <property type="match status" value="1"/>
</dbReference>
<evidence type="ECO:0000256" key="4">
    <source>
        <dbReference type="ARBA" id="ARBA00023163"/>
    </source>
</evidence>
<dbReference type="PANTHER" id="PTHR34294:SF1">
    <property type="entry name" value="TRANSCRIPTIONAL REGULATOR LSRR"/>
    <property type="match status" value="1"/>
</dbReference>
<name>A0A934QPT8_9PSEU</name>
<evidence type="ECO:0000313" key="7">
    <source>
        <dbReference type="Proteomes" id="UP000635245"/>
    </source>
</evidence>
<keyword evidence="3" id="KW-0238">DNA-binding</keyword>
<evidence type="ECO:0000256" key="1">
    <source>
        <dbReference type="ARBA" id="ARBA00010466"/>
    </source>
</evidence>
<dbReference type="InterPro" id="IPR007324">
    <property type="entry name" value="Sugar-bd_dom_put"/>
</dbReference>
<reference evidence="6" key="1">
    <citation type="submission" date="2020-12" db="EMBL/GenBank/DDBJ databases">
        <title>Prauserella sp. ASG 168, a novel actinomycete isolated from cave rock.</title>
        <authorList>
            <person name="Suriyachadkun C."/>
        </authorList>
    </citation>
    <scope>NUCLEOTIDE SEQUENCE</scope>
    <source>
        <strain evidence="6">ASG 168</strain>
    </source>
</reference>
<dbReference type="SUPFAM" id="SSF100950">
    <property type="entry name" value="NagB/RpiA/CoA transferase-like"/>
    <property type="match status" value="1"/>
</dbReference>
<dbReference type="Gene3D" id="1.10.10.10">
    <property type="entry name" value="Winged helix-like DNA-binding domain superfamily/Winged helix DNA-binding domain"/>
    <property type="match status" value="1"/>
</dbReference>
<gene>
    <name evidence="6" type="ORF">JHE00_04180</name>
</gene>
<keyword evidence="2" id="KW-0805">Transcription regulation</keyword>
<sequence>MLDDGSAPLPAGEPSAVERDALAGGDETTLAITISRRYYFQEQSKVTIGKALGLSRFQVARLLQEARRDGLVRIEIGRPGRVDHDLSARLRDELGIGRAVVIESAGGGVDQLGRALAATLAEESTEASVVGLTWSRALVSMARHVRRLSARSVLQLAGALYPPDGVPGSVEVVRTVAAAAGGAAAHPIYAPLVVSDVETAEGLRRQPEIAAAMARFRQLDIALISVGAWQPGGSAVYDLLTADEQRRLAEAGACGELSGRVFDQDGTPVPSDLDDRVVGIDSETLRAVPKLITSSYGAHRATATRAAVATGFVHTLVADDELARALLSHDI</sequence>
<evidence type="ECO:0000259" key="5">
    <source>
        <dbReference type="Pfam" id="PF04198"/>
    </source>
</evidence>
<comment type="similarity">
    <text evidence="1">Belongs to the SorC transcriptional regulatory family.</text>
</comment>
<keyword evidence="7" id="KW-1185">Reference proteome</keyword>
<dbReference type="Proteomes" id="UP000635245">
    <property type="component" value="Unassembled WGS sequence"/>
</dbReference>
<organism evidence="6 7">
    <name type="scientific">Prauserella cavernicola</name>
    <dbReference type="NCBI Taxonomy" id="2800127"/>
    <lineage>
        <taxon>Bacteria</taxon>
        <taxon>Bacillati</taxon>
        <taxon>Actinomycetota</taxon>
        <taxon>Actinomycetes</taxon>
        <taxon>Pseudonocardiales</taxon>
        <taxon>Pseudonocardiaceae</taxon>
        <taxon>Prauserella</taxon>
    </lineage>
</organism>